<dbReference type="AlphaFoldDB" id="A0A381VIH4"/>
<protein>
    <submittedName>
        <fullName evidence="2">Uncharacterized protein</fullName>
    </submittedName>
</protein>
<proteinExistence type="predicted"/>
<feature type="compositionally biased region" description="Basic and acidic residues" evidence="1">
    <location>
        <begin position="11"/>
        <end position="20"/>
    </location>
</feature>
<organism evidence="2">
    <name type="scientific">marine metagenome</name>
    <dbReference type="NCBI Taxonomy" id="408172"/>
    <lineage>
        <taxon>unclassified sequences</taxon>
        <taxon>metagenomes</taxon>
        <taxon>ecological metagenomes</taxon>
    </lineage>
</organism>
<evidence type="ECO:0000313" key="2">
    <source>
        <dbReference type="EMBL" id="SVA39984.1"/>
    </source>
</evidence>
<evidence type="ECO:0000256" key="1">
    <source>
        <dbReference type="SAM" id="MobiDB-lite"/>
    </source>
</evidence>
<feature type="region of interest" description="Disordered" evidence="1">
    <location>
        <begin position="1"/>
        <end position="31"/>
    </location>
</feature>
<name>A0A381VIH4_9ZZZZ</name>
<gene>
    <name evidence="2" type="ORF">METZ01_LOCUS92838</name>
</gene>
<sequence length="31" mass="3444">MGGLEVSPKAEISDQRRSMCRDSLLSKRHGV</sequence>
<dbReference type="EMBL" id="UINC01008896">
    <property type="protein sequence ID" value="SVA39984.1"/>
    <property type="molecule type" value="Genomic_DNA"/>
</dbReference>
<reference evidence="2" key="1">
    <citation type="submission" date="2018-05" db="EMBL/GenBank/DDBJ databases">
        <authorList>
            <person name="Lanie J.A."/>
            <person name="Ng W.-L."/>
            <person name="Kazmierczak K.M."/>
            <person name="Andrzejewski T.M."/>
            <person name="Davidsen T.M."/>
            <person name="Wayne K.J."/>
            <person name="Tettelin H."/>
            <person name="Glass J.I."/>
            <person name="Rusch D."/>
            <person name="Podicherti R."/>
            <person name="Tsui H.-C.T."/>
            <person name="Winkler M.E."/>
        </authorList>
    </citation>
    <scope>NUCLEOTIDE SEQUENCE</scope>
</reference>
<accession>A0A381VIH4</accession>